<reference evidence="3 4" key="1">
    <citation type="submission" date="2013-09" db="EMBL/GenBank/DDBJ databases">
        <authorList>
            <consortium name="DOE Joint Genome Institute"/>
            <person name="Klenk H.-P."/>
            <person name="Huntemann M."/>
            <person name="Han J."/>
            <person name="Chen A."/>
            <person name="Kyrpides N."/>
            <person name="Mavromatis K."/>
            <person name="Markowitz V."/>
            <person name="Palaniappan K."/>
            <person name="Ivanova N."/>
            <person name="Schaumberg A."/>
            <person name="Pati A."/>
            <person name="Liolios K."/>
            <person name="Nordberg H.P."/>
            <person name="Cantor M.N."/>
            <person name="Hua S.X."/>
            <person name="Woyke T."/>
        </authorList>
    </citation>
    <scope>NUCLEOTIDE SEQUENCE [LARGE SCALE GENOMIC DNA]</scope>
    <source>
        <strain evidence="3 4">DSM 14336</strain>
    </source>
</reference>
<dbReference type="InterPro" id="IPR000120">
    <property type="entry name" value="Amidase"/>
</dbReference>
<dbReference type="EMBL" id="CP006773">
    <property type="protein sequence ID" value="AHD03222.1"/>
    <property type="molecule type" value="Genomic_DNA"/>
</dbReference>
<dbReference type="PANTHER" id="PTHR11895">
    <property type="entry name" value="TRANSAMIDASE"/>
    <property type="match status" value="1"/>
</dbReference>
<dbReference type="Pfam" id="PF01425">
    <property type="entry name" value="Amidase"/>
    <property type="match status" value="1"/>
</dbReference>
<comment type="similarity">
    <text evidence="1">Belongs to the amidase family.</text>
</comment>
<dbReference type="InterPro" id="IPR023631">
    <property type="entry name" value="Amidase_dom"/>
</dbReference>
<accession>V9W218</accession>
<dbReference type="Gene3D" id="3.90.1300.10">
    <property type="entry name" value="Amidase signature (AS) domain"/>
    <property type="match status" value="1"/>
</dbReference>
<evidence type="ECO:0000313" key="4">
    <source>
        <dbReference type="Proteomes" id="UP000018780"/>
    </source>
</evidence>
<gene>
    <name evidence="3" type="ORF">METH_16975</name>
</gene>
<keyword evidence="4" id="KW-1185">Reference proteome</keyword>
<evidence type="ECO:0000256" key="1">
    <source>
        <dbReference type="ARBA" id="ARBA00009199"/>
    </source>
</evidence>
<dbReference type="AlphaFoldDB" id="V9W218"/>
<dbReference type="HOGENOM" id="CLU_009600_0_3_5"/>
<dbReference type="GO" id="GO:0003824">
    <property type="term" value="F:catalytic activity"/>
    <property type="evidence" value="ECO:0007669"/>
    <property type="project" value="InterPro"/>
</dbReference>
<sequence>MEICFETVGRLQRMLESGELTSVALTKAYLTRIDRLNSELNAYITVCSDLALEMAGEADRRRKREKGPFLGIPVALKDVFDVAGLQTTAGSSLLANQIATRDSTVVRKLKNAGAVILGKTNMHEFAYGTTSINPTFGTVKNPWAKDRICGGSSGGSACAVAAGLAPIALGTDTGCSVRQPAHACGLVGLKPGFGVISRNGVFPLVRSLDHVGVLSRDVADATAMLDLLSGLDPKDPYSSTLTPKDEFDVGNHGDPGSIRLAICREMFFEGRPEMIEVAERAIERLAGAGVEMITVELPEVQKAFEAAKTIFAEAGQVLRDIAEKNAEKMSEDVYRKATARSSVGVEDYIDAQHFRHVFSNRIHRALEGFDGLIAPTSTAKTPRAQDIPDDYGLLSWRNCSIFNLTGQPSISLPCGFTDEGMPVGLMLTGRRNGDVALVNVAKCLERTLQDKVTSEPVTWNGPEINKLRG</sequence>
<dbReference type="STRING" id="999552.METH_16975"/>
<dbReference type="PATRIC" id="fig|999552.6.peg.3381"/>
<dbReference type="SUPFAM" id="SSF75304">
    <property type="entry name" value="Amidase signature (AS) enzymes"/>
    <property type="match status" value="1"/>
</dbReference>
<dbReference type="RefSeq" id="WP_024091573.1">
    <property type="nucleotide sequence ID" value="NC_023135.1"/>
</dbReference>
<dbReference type="PROSITE" id="PS00571">
    <property type="entry name" value="AMIDASES"/>
    <property type="match status" value="1"/>
</dbReference>
<dbReference type="InterPro" id="IPR020556">
    <property type="entry name" value="Amidase_CS"/>
</dbReference>
<dbReference type="PANTHER" id="PTHR11895:SF7">
    <property type="entry name" value="GLUTAMYL-TRNA(GLN) AMIDOTRANSFERASE SUBUNIT A, MITOCHONDRIAL"/>
    <property type="match status" value="1"/>
</dbReference>
<evidence type="ECO:0000259" key="2">
    <source>
        <dbReference type="Pfam" id="PF01425"/>
    </source>
</evidence>
<dbReference type="OrthoDB" id="9811471at2"/>
<feature type="domain" description="Amidase" evidence="2">
    <location>
        <begin position="25"/>
        <end position="437"/>
    </location>
</feature>
<organism evidence="3 4">
    <name type="scientific">Leisingera methylohalidivorans DSM 14336</name>
    <dbReference type="NCBI Taxonomy" id="999552"/>
    <lineage>
        <taxon>Bacteria</taxon>
        <taxon>Pseudomonadati</taxon>
        <taxon>Pseudomonadota</taxon>
        <taxon>Alphaproteobacteria</taxon>
        <taxon>Rhodobacterales</taxon>
        <taxon>Roseobacteraceae</taxon>
        <taxon>Leisingera</taxon>
    </lineage>
</organism>
<proteinExistence type="inferred from homology"/>
<dbReference type="KEGG" id="lmd:METH_16975"/>
<name>V9W218_9RHOB</name>
<dbReference type="Proteomes" id="UP000018780">
    <property type="component" value="Chromosome"/>
</dbReference>
<evidence type="ECO:0000313" key="3">
    <source>
        <dbReference type="EMBL" id="AHD03222.1"/>
    </source>
</evidence>
<protein>
    <recommendedName>
        <fullName evidence="2">Amidase domain-containing protein</fullName>
    </recommendedName>
</protein>
<dbReference type="InterPro" id="IPR036928">
    <property type="entry name" value="AS_sf"/>
</dbReference>